<evidence type="ECO:0000259" key="8">
    <source>
        <dbReference type="Pfam" id="PF02771"/>
    </source>
</evidence>
<dbReference type="InterPro" id="IPR037069">
    <property type="entry name" value="AcylCoA_DH/ox_N_sf"/>
</dbReference>
<dbReference type="AlphaFoldDB" id="A0A316E9C8"/>
<evidence type="ECO:0000259" key="9">
    <source>
        <dbReference type="Pfam" id="PF12806"/>
    </source>
</evidence>
<dbReference type="InterPro" id="IPR013786">
    <property type="entry name" value="AcylCoA_DH/ox_N"/>
</dbReference>
<dbReference type="PANTHER" id="PTHR42803:SF3">
    <property type="entry name" value="ACYL-COA DEHYDROGENASE-RELATED"/>
    <property type="match status" value="1"/>
</dbReference>
<feature type="domain" description="Acyl-CoA dehydrogenase/oxidase N-terminal" evidence="8">
    <location>
        <begin position="37"/>
        <end position="156"/>
    </location>
</feature>
<dbReference type="Pfam" id="PF00441">
    <property type="entry name" value="Acyl-CoA_dh_1"/>
    <property type="match status" value="1"/>
</dbReference>
<comment type="cofactor">
    <cofactor evidence="1 5">
        <name>FAD</name>
        <dbReference type="ChEBI" id="CHEBI:57692"/>
    </cofactor>
</comment>
<dbReference type="PANTHER" id="PTHR42803">
    <property type="entry name" value="ACYL-COA DEHYDROGENASE"/>
    <property type="match status" value="1"/>
</dbReference>
<organism evidence="10 11">
    <name type="scientific">Arcicella aurantiaca</name>
    <dbReference type="NCBI Taxonomy" id="591202"/>
    <lineage>
        <taxon>Bacteria</taxon>
        <taxon>Pseudomonadati</taxon>
        <taxon>Bacteroidota</taxon>
        <taxon>Cytophagia</taxon>
        <taxon>Cytophagales</taxon>
        <taxon>Flectobacillaceae</taxon>
        <taxon>Arcicella</taxon>
    </lineage>
</organism>
<dbReference type="InterPro" id="IPR036250">
    <property type="entry name" value="AcylCo_DH-like_C"/>
</dbReference>
<dbReference type="GO" id="GO:0050660">
    <property type="term" value="F:flavin adenine dinucleotide binding"/>
    <property type="evidence" value="ECO:0007669"/>
    <property type="project" value="InterPro"/>
</dbReference>
<dbReference type="InterPro" id="IPR046373">
    <property type="entry name" value="Acyl-CoA_Oxase/DH_mid-dom_sf"/>
</dbReference>
<dbReference type="Gene3D" id="2.40.110.10">
    <property type="entry name" value="Butyryl-CoA Dehydrogenase, subunit A, domain 2"/>
    <property type="match status" value="1"/>
</dbReference>
<keyword evidence="11" id="KW-1185">Reference proteome</keyword>
<evidence type="ECO:0000256" key="2">
    <source>
        <dbReference type="ARBA" id="ARBA00009347"/>
    </source>
</evidence>
<evidence type="ECO:0000256" key="1">
    <source>
        <dbReference type="ARBA" id="ARBA00001974"/>
    </source>
</evidence>
<dbReference type="EMBL" id="QGGO01000013">
    <property type="protein sequence ID" value="PWK26258.1"/>
    <property type="molecule type" value="Genomic_DNA"/>
</dbReference>
<feature type="domain" description="Acyl-CoA oxidase/dehydrogenase middle" evidence="7">
    <location>
        <begin position="162"/>
        <end position="270"/>
    </location>
</feature>
<dbReference type="InterPro" id="IPR009075">
    <property type="entry name" value="AcylCo_DH/oxidase_C"/>
</dbReference>
<feature type="domain" description="Acetyl-CoA dehydrogenase-like C-terminal" evidence="9">
    <location>
        <begin position="473"/>
        <end position="600"/>
    </location>
</feature>
<evidence type="ECO:0000256" key="3">
    <source>
        <dbReference type="ARBA" id="ARBA00022630"/>
    </source>
</evidence>
<name>A0A316E9C8_9BACT</name>
<gene>
    <name evidence="10" type="ORF">LV89_02739</name>
</gene>
<proteinExistence type="inferred from homology"/>
<dbReference type="InterPro" id="IPR052166">
    <property type="entry name" value="Diverse_Acyl-CoA_DH"/>
</dbReference>
<dbReference type="InterPro" id="IPR006091">
    <property type="entry name" value="Acyl-CoA_Oxase/DH_mid-dom"/>
</dbReference>
<feature type="domain" description="Acyl-CoA dehydrogenase/oxidase C-terminal" evidence="6">
    <location>
        <begin position="291"/>
        <end position="455"/>
    </location>
</feature>
<dbReference type="OrthoDB" id="9764422at2"/>
<keyword evidence="4 5" id="KW-0274">FAD</keyword>
<keyword evidence="3 5" id="KW-0285">Flavoprotein</keyword>
<dbReference type="SUPFAM" id="SSF47203">
    <property type="entry name" value="Acyl-CoA dehydrogenase C-terminal domain-like"/>
    <property type="match status" value="1"/>
</dbReference>
<dbReference type="Pfam" id="PF02770">
    <property type="entry name" value="Acyl-CoA_dh_M"/>
    <property type="match status" value="1"/>
</dbReference>
<protein>
    <submittedName>
        <fullName evidence="10">Butyryl-CoA dehydrogenase</fullName>
    </submittedName>
</protein>
<evidence type="ECO:0000259" key="7">
    <source>
        <dbReference type="Pfam" id="PF02770"/>
    </source>
</evidence>
<evidence type="ECO:0000313" key="10">
    <source>
        <dbReference type="EMBL" id="PWK26258.1"/>
    </source>
</evidence>
<comment type="caution">
    <text evidence="10">The sequence shown here is derived from an EMBL/GenBank/DDBJ whole genome shotgun (WGS) entry which is preliminary data.</text>
</comment>
<dbReference type="InterPro" id="IPR025878">
    <property type="entry name" value="Acyl-CoA_dh-like_C_dom"/>
</dbReference>
<sequence>MATQFFSKRNLQFLLYEVFNAESLTQYEYYQDHARETFDMVLDSAEQIAEKLLKPLLTEMDRKEPQLVDGKIRIHEGMFPILKKFGEDGWINAGFSYDEGGQQIPSTILNSAAFIFQAANYSASVFPFLTSGAANLIRSFGSEALKNTYTPNMYAGVWQGTMALTEPDAGSSLSDISTTAEHTENEGVFKIKGQKIYISAGDHDGCENVIHLMLAKIKGGPAGAKGISLFVVPQKRIDNSQSIIHHSQLIDNDVITAGVYHKMGYKGAPIAHLMVGSNDNTFGYLVGEPHKGLTYMFQMMNEARIGVGMNATAIGTAAYYASLEYAKERPQGRIISDKDITKPQVQIIRHADVKRMLLFQKAVVEGSLSLLIQCSMYADLAHVTEGEERENYHLLLDLLTPIAKSYPSEMCCLTTSAAVQILGGAGYTTDFPVEQFYREARIHPIHEGTTAIHGLDLLGRKILIKNGKSLQLLIAEILKTLEKANQFKNLKPFVQKLQHYLGKTDSVTRHLLGLASKDLEIFLSDATLYLELFGIMTIAWQWLVQGIKAEETLQAGTSGDEANFYQGKIFTLRYFYEYELVKIDALMKRLLSEDNVTVEMKAEWF</sequence>
<dbReference type="GO" id="GO:0016627">
    <property type="term" value="F:oxidoreductase activity, acting on the CH-CH group of donors"/>
    <property type="evidence" value="ECO:0007669"/>
    <property type="project" value="InterPro"/>
</dbReference>
<comment type="similarity">
    <text evidence="2 5">Belongs to the acyl-CoA dehydrogenase family.</text>
</comment>
<reference evidence="10 11" key="1">
    <citation type="submission" date="2018-05" db="EMBL/GenBank/DDBJ databases">
        <title>Genomic Encyclopedia of Archaeal and Bacterial Type Strains, Phase II (KMG-II): from individual species to whole genera.</title>
        <authorList>
            <person name="Goeker M."/>
        </authorList>
    </citation>
    <scope>NUCLEOTIDE SEQUENCE [LARGE SCALE GENOMIC DNA]</scope>
    <source>
        <strain evidence="10 11">DSM 22214</strain>
    </source>
</reference>
<dbReference type="Pfam" id="PF12806">
    <property type="entry name" value="Acyl-CoA_dh_C"/>
    <property type="match status" value="1"/>
</dbReference>
<dbReference type="Gene3D" id="1.20.140.10">
    <property type="entry name" value="Butyryl-CoA Dehydrogenase, subunit A, domain 3"/>
    <property type="match status" value="1"/>
</dbReference>
<dbReference type="Gene3D" id="1.10.540.10">
    <property type="entry name" value="Acyl-CoA dehydrogenase/oxidase, N-terminal domain"/>
    <property type="match status" value="1"/>
</dbReference>
<dbReference type="RefSeq" id="WP_109743458.1">
    <property type="nucleotide sequence ID" value="NZ_QGGO01000013.1"/>
</dbReference>
<evidence type="ECO:0000313" key="11">
    <source>
        <dbReference type="Proteomes" id="UP000245489"/>
    </source>
</evidence>
<dbReference type="SUPFAM" id="SSF56645">
    <property type="entry name" value="Acyl-CoA dehydrogenase NM domain-like"/>
    <property type="match status" value="1"/>
</dbReference>
<evidence type="ECO:0000259" key="6">
    <source>
        <dbReference type="Pfam" id="PF00441"/>
    </source>
</evidence>
<dbReference type="Proteomes" id="UP000245489">
    <property type="component" value="Unassembled WGS sequence"/>
</dbReference>
<dbReference type="Pfam" id="PF02771">
    <property type="entry name" value="Acyl-CoA_dh_N"/>
    <property type="match status" value="1"/>
</dbReference>
<keyword evidence="5" id="KW-0560">Oxidoreductase</keyword>
<dbReference type="InterPro" id="IPR009100">
    <property type="entry name" value="AcylCoA_DH/oxidase_NM_dom_sf"/>
</dbReference>
<evidence type="ECO:0000256" key="5">
    <source>
        <dbReference type="RuleBase" id="RU362125"/>
    </source>
</evidence>
<accession>A0A316E9C8</accession>
<evidence type="ECO:0000256" key="4">
    <source>
        <dbReference type="ARBA" id="ARBA00022827"/>
    </source>
</evidence>